<feature type="domain" description="TonB-dependent receptor plug" evidence="15">
    <location>
        <begin position="81"/>
        <end position="195"/>
    </location>
</feature>
<dbReference type="RefSeq" id="WP_136497721.1">
    <property type="nucleotide sequence ID" value="NZ_CP046052.1"/>
</dbReference>
<evidence type="ECO:0000256" key="2">
    <source>
        <dbReference type="ARBA" id="ARBA00022448"/>
    </source>
</evidence>
<keyword evidence="17" id="KW-1185">Reference proteome</keyword>
<feature type="region of interest" description="Disordered" evidence="12">
    <location>
        <begin position="37"/>
        <end position="69"/>
    </location>
</feature>
<keyword evidence="6" id="KW-0406">Ion transport</keyword>
<dbReference type="Pfam" id="PF00593">
    <property type="entry name" value="TonB_dep_Rec_b-barrel"/>
    <property type="match status" value="1"/>
</dbReference>
<evidence type="ECO:0000256" key="11">
    <source>
        <dbReference type="RuleBase" id="RU003357"/>
    </source>
</evidence>
<keyword evidence="2 10" id="KW-0813">Transport</keyword>
<keyword evidence="5 13" id="KW-0732">Signal</keyword>
<evidence type="ECO:0000313" key="16">
    <source>
        <dbReference type="EMBL" id="QGM46830.1"/>
    </source>
</evidence>
<dbReference type="Proteomes" id="UP000309061">
    <property type="component" value="Chromosome"/>
</dbReference>
<accession>A0A6B8KJQ3</accession>
<organism evidence="16 17">
    <name type="scientific">Methylocystis heyeri</name>
    <dbReference type="NCBI Taxonomy" id="391905"/>
    <lineage>
        <taxon>Bacteria</taxon>
        <taxon>Pseudomonadati</taxon>
        <taxon>Pseudomonadota</taxon>
        <taxon>Alphaproteobacteria</taxon>
        <taxon>Hyphomicrobiales</taxon>
        <taxon>Methylocystaceae</taxon>
        <taxon>Methylocystis</taxon>
    </lineage>
</organism>
<dbReference type="EMBL" id="CP046052">
    <property type="protein sequence ID" value="QGM46830.1"/>
    <property type="molecule type" value="Genomic_DNA"/>
</dbReference>
<dbReference type="InterPro" id="IPR000531">
    <property type="entry name" value="Beta-barrel_TonB"/>
</dbReference>
<evidence type="ECO:0000256" key="1">
    <source>
        <dbReference type="ARBA" id="ARBA00004571"/>
    </source>
</evidence>
<dbReference type="Gene3D" id="2.170.130.10">
    <property type="entry name" value="TonB-dependent receptor, plug domain"/>
    <property type="match status" value="1"/>
</dbReference>
<feature type="chain" id="PRO_5025413818" evidence="13">
    <location>
        <begin position="29"/>
        <end position="870"/>
    </location>
</feature>
<dbReference type="GO" id="GO:0009279">
    <property type="term" value="C:cell outer membrane"/>
    <property type="evidence" value="ECO:0007669"/>
    <property type="project" value="UniProtKB-SubCell"/>
</dbReference>
<evidence type="ECO:0000256" key="6">
    <source>
        <dbReference type="ARBA" id="ARBA00023065"/>
    </source>
</evidence>
<name>A0A6B8KJQ3_9HYPH</name>
<evidence type="ECO:0000256" key="12">
    <source>
        <dbReference type="SAM" id="MobiDB-lite"/>
    </source>
</evidence>
<reference evidence="16 17" key="1">
    <citation type="submission" date="2019-11" db="EMBL/GenBank/DDBJ databases">
        <title>The genome sequence of Methylocystis heyeri.</title>
        <authorList>
            <person name="Oshkin I.Y."/>
            <person name="Miroshnikov K."/>
            <person name="Dedysh S.N."/>
        </authorList>
    </citation>
    <scope>NUCLEOTIDE SEQUENCE [LARGE SCALE GENOMIC DNA]</scope>
    <source>
        <strain evidence="16 17">H2</strain>
    </source>
</reference>
<comment type="subcellular location">
    <subcellularLocation>
        <location evidence="1 10">Cell outer membrane</location>
        <topology evidence="1 10">Multi-pass membrane protein</topology>
    </subcellularLocation>
</comment>
<dbReference type="SUPFAM" id="SSF56935">
    <property type="entry name" value="Porins"/>
    <property type="match status" value="1"/>
</dbReference>
<dbReference type="InterPro" id="IPR012910">
    <property type="entry name" value="Plug_dom"/>
</dbReference>
<keyword evidence="9 10" id="KW-0998">Cell outer membrane</keyword>
<dbReference type="GO" id="GO:0044718">
    <property type="term" value="P:siderophore transmembrane transport"/>
    <property type="evidence" value="ECO:0007669"/>
    <property type="project" value="TreeGrafter"/>
</dbReference>
<feature type="domain" description="TonB-dependent receptor-like beta-barrel" evidence="14">
    <location>
        <begin position="329"/>
        <end position="812"/>
    </location>
</feature>
<dbReference type="PANTHER" id="PTHR30069:SF53">
    <property type="entry name" value="COLICIN I RECEPTOR-RELATED"/>
    <property type="match status" value="1"/>
</dbReference>
<evidence type="ECO:0000256" key="4">
    <source>
        <dbReference type="ARBA" id="ARBA00022692"/>
    </source>
</evidence>
<dbReference type="AlphaFoldDB" id="A0A6B8KJQ3"/>
<dbReference type="Pfam" id="PF07715">
    <property type="entry name" value="Plug"/>
    <property type="match status" value="1"/>
</dbReference>
<evidence type="ECO:0000259" key="14">
    <source>
        <dbReference type="Pfam" id="PF00593"/>
    </source>
</evidence>
<dbReference type="InterPro" id="IPR039426">
    <property type="entry name" value="TonB-dep_rcpt-like"/>
</dbReference>
<dbReference type="OrthoDB" id="9764669at2"/>
<dbReference type="InterPro" id="IPR037066">
    <property type="entry name" value="Plug_dom_sf"/>
</dbReference>
<dbReference type="GO" id="GO:0015344">
    <property type="term" value="F:siderophore uptake transmembrane transporter activity"/>
    <property type="evidence" value="ECO:0007669"/>
    <property type="project" value="TreeGrafter"/>
</dbReference>
<evidence type="ECO:0000256" key="7">
    <source>
        <dbReference type="ARBA" id="ARBA00023077"/>
    </source>
</evidence>
<gene>
    <name evidence="16" type="ORF">H2LOC_014635</name>
</gene>
<dbReference type="PANTHER" id="PTHR30069">
    <property type="entry name" value="TONB-DEPENDENT OUTER MEMBRANE RECEPTOR"/>
    <property type="match status" value="1"/>
</dbReference>
<dbReference type="InterPro" id="IPR036942">
    <property type="entry name" value="Beta-barrel_TonB_sf"/>
</dbReference>
<keyword evidence="3 10" id="KW-1134">Transmembrane beta strand</keyword>
<evidence type="ECO:0000313" key="17">
    <source>
        <dbReference type="Proteomes" id="UP000309061"/>
    </source>
</evidence>
<evidence type="ECO:0000256" key="5">
    <source>
        <dbReference type="ARBA" id="ARBA00022729"/>
    </source>
</evidence>
<keyword evidence="16" id="KW-0675">Receptor</keyword>
<evidence type="ECO:0000259" key="15">
    <source>
        <dbReference type="Pfam" id="PF07715"/>
    </source>
</evidence>
<evidence type="ECO:0000256" key="10">
    <source>
        <dbReference type="PROSITE-ProRule" id="PRU01360"/>
    </source>
</evidence>
<keyword evidence="4 10" id="KW-0812">Transmembrane</keyword>
<evidence type="ECO:0000256" key="8">
    <source>
        <dbReference type="ARBA" id="ARBA00023136"/>
    </source>
</evidence>
<proteinExistence type="inferred from homology"/>
<sequence>MFRNHLLRGVSAGAVAVLCFSFAGSAAAQQALPTIDIGAGAPPEGNSAPAPQTRAVEPKPQPVSTWSPTLADGSPAFVKRFDLPNTVSSVTRQDIEDKVNIIDTEDALKYTPSLFLRKRNNGDSQAVLQTRTWGVNSSARSLVYADDLLLTALVGNDNTIGAPRWGLVSPEEIERIDYLYGPYAAEYSGNAMGGVVQITTRMPEKLEVTAKETTALQDFSLWGTANTFHTNVQSFTIGDKVNDFSWFVAANWNHTTTQPLTYVQAASGTFPSSPANLFGYPGAEFMTTKFGVPATALGTAGNLLADYVNAKIKLAYDVTPTVRATYTIGLYTNDSNSTPGNWLINGGGPWFGLNATPSPPWIGTSAMQSFGAAYYRFQEKILTNAGAVKSNTHGLFDWEVSASNFTYLQSDQVSPYSAAWPWGGYTQNGKDAVYTGTYWTLFDAKGIYRPFGEGGAHEASFGIHGDQYHLNNPTWLTSNWASGSSSSLGVVSSIGDGTTRTQAIWAQDAWKFYPNFKATLGLRGEHWEASDGYNQSLNSLSTTGLGSTAKSATLLPIYQPVLVHTRWSPKGSLQWTPDDVWTVTANVGMANRFPTAKELYNQTSLNGGALTANPNPYLRPEVALTKELVFERKVGPDGSVRLTLFDEEVRDAIISQNLYVAAGSTVNFASSNVNVNRIRNSGTELAWKKDNVFYRGLELSGSFTYVNSRVISDSLWAPSGGNNLDNWALSVAGKNVPYVPKFRWEQSATYRPDDHWAFTVSARWQDRMWSTLSNNDTAHGVYGSFDRFFQVDTKIHYKYNDRLSFDFGIDNLNNYKYFLFHPFPQRTFVFSGKYEFGTGGKNEPGIFYTGNEEWLPAQSSWFQPADTKWF</sequence>
<dbReference type="PROSITE" id="PS52016">
    <property type="entry name" value="TONB_DEPENDENT_REC_3"/>
    <property type="match status" value="1"/>
</dbReference>
<comment type="similarity">
    <text evidence="10 11">Belongs to the TonB-dependent receptor family.</text>
</comment>
<evidence type="ECO:0000256" key="3">
    <source>
        <dbReference type="ARBA" id="ARBA00022452"/>
    </source>
</evidence>
<evidence type="ECO:0000256" key="13">
    <source>
        <dbReference type="SAM" id="SignalP"/>
    </source>
</evidence>
<dbReference type="Gene3D" id="2.40.170.20">
    <property type="entry name" value="TonB-dependent receptor, beta-barrel domain"/>
    <property type="match status" value="1"/>
</dbReference>
<feature type="signal peptide" evidence="13">
    <location>
        <begin position="1"/>
        <end position="28"/>
    </location>
</feature>
<evidence type="ECO:0000256" key="9">
    <source>
        <dbReference type="ARBA" id="ARBA00023237"/>
    </source>
</evidence>
<protein>
    <submittedName>
        <fullName evidence="16">TonB-dependent receptor</fullName>
    </submittedName>
</protein>
<keyword evidence="8 10" id="KW-0472">Membrane</keyword>
<dbReference type="KEGG" id="mhey:H2LOC_014635"/>
<keyword evidence="7 11" id="KW-0798">TonB box</keyword>